<accession>A0A9P1D214</accession>
<keyword evidence="5" id="KW-1185">Reference proteome</keyword>
<evidence type="ECO:0000256" key="1">
    <source>
        <dbReference type="SAM" id="MobiDB-lite"/>
    </source>
</evidence>
<feature type="compositionally biased region" description="Basic residues" evidence="1">
    <location>
        <begin position="989"/>
        <end position="1001"/>
    </location>
</feature>
<reference evidence="3" key="2">
    <citation type="submission" date="2024-04" db="EMBL/GenBank/DDBJ databases">
        <authorList>
            <person name="Chen Y."/>
            <person name="Shah S."/>
            <person name="Dougan E. K."/>
            <person name="Thang M."/>
            <person name="Chan C."/>
        </authorList>
    </citation>
    <scope>NUCLEOTIDE SEQUENCE [LARGE SCALE GENOMIC DNA]</scope>
</reference>
<feature type="region of interest" description="Disordered" evidence="1">
    <location>
        <begin position="953"/>
        <end position="1005"/>
    </location>
</feature>
<dbReference type="GO" id="GO:0032259">
    <property type="term" value="P:methylation"/>
    <property type="evidence" value="ECO:0007669"/>
    <property type="project" value="UniProtKB-KW"/>
</dbReference>
<evidence type="ECO:0000313" key="2">
    <source>
        <dbReference type="EMBL" id="CAI4001446.1"/>
    </source>
</evidence>
<keyword evidence="4" id="KW-0489">Methyltransferase</keyword>
<evidence type="ECO:0000313" key="3">
    <source>
        <dbReference type="EMBL" id="CAL1154821.1"/>
    </source>
</evidence>
<feature type="compositionally biased region" description="Basic and acidic residues" evidence="1">
    <location>
        <begin position="1243"/>
        <end position="1265"/>
    </location>
</feature>
<sequence length="1916" mass="216868">MDWNDVPVKQSFRQRLKEIFGELKYLWYSFDDAAGAQDLLQGILTETEWADFGQVSVEGLTAWHTKYGPQVKRQRILDRELSFEFCAHPKRDTVGTIQETFEQIMKEDPRFMLDTVKRTQRRSSTGEGPETRAAKEQHERDRYALELAGILQEAVLPVSLQIEALQDPNKAWLRLFGARRSKTLRNRYRSWNRFRTWLVAYSGKTWPGGLDVLIHYVEEHIQNGVTFSFISEFQAALVVLEQAGRIPEGKQLSRDPLWKAHVESWKQELATNTFPKAAKPYTTAILLALELFVIEMDHEFCLMARTKTTGGAKLHGPICAFVARDISISGYDWLIEGFQMLQREDLMFPRDYFIPTPGKDWTVFKNKILEPPSMANYFRIVLGKLGTPRFQDGFWRQNKAMDLVPGAMLLFWSGHSPRHFLTQAAASLGVDKTKRDFLGRWSIGRTGSNAYLHTSRQVVEEVQHLVRDSIVLGAPALDESELLEDVMHFADKHELVGQRVRRRHTHDYKRANAGEVFNTFDSDVEQVDVHETQQVMEAVQREAGENSTHSGYFITTSRRTGFRRLHMHGKCPVRSDRCIDSTDVDNVQDAAYDAICKICQRKISEELGRMTADHDVSSDSGDSSSTNTSGDEAEAEEAEAGEASEWEYLRSNVTSDLQYVWDDAEIPLTLQYEMAQHYKSLRVFTALGESSADVRTAVQADFNLDPARDPALRAQVAQVVAAWNAGKELYTKEKEIQAESKVLGVPRHLQHSERLAMLKAVEKVLGHLSDHETPSAEYLALKVEECENGECTAASLDEVSSKADRNTSALQTSLDSTGHVRITKTKSKGRLPENTEEYRRLMKLEATTWLCMSSKFKSKHFLAGLKMEDFNRFVEFVLGEKVHGIKVPVDGQQQPLRPPFALVLQFEHRLRREASKLVNKGEKTLAEALEAVTKDAELKESYFTTPLALTNHDTARHGGQRTFNNTYDGKKGKSKGFGKVRGKFDKGKGKASGKSKGKHGDHHLVTHSPADVKHYLQEFGLEHEFSLHVTEVDVERSNLQLAQDHNYLVDQTIATAHKCFQCNADFLIEHPEDLGACHGEWPASVWQWETMQQLQQATKATTWAVFQCHFDAPSPKPTRFLSTLKPCQELPYATWPVFDKERQYLGPLPTYCGHSTHAKRLLGQLPNGKWATEGSAAYPPALCKYLAELIASRVGSASASSLGLPTGPLTEAKPTTTTTTVAAGPTLTVATDSLDQPGDSDTDTQRPEVGEDEQRTREGPEEARNRGKPLVVEWGGRAKPFVDGFGLCSANRWRPEDRGTYLGMEAQQMGRKLKELLQEFVMSQIGDLRKEAFHLALGRLQSSPFSESALQQLRERWAQLLPSPASAMELTEGQPFFLHLLAQTLEVMEDPDYRVLVQDEESFATGAPVGLDEPLPRVPAVFPPKEKQRKLDDSDYIPFSENYKSAELVAEELENKFREEERLGRMYPTTLAALKAKHPVTETKEARFSISADIKSAHRLVKLRSRDHPLICCKASSTSDTIWVNKVGTFGVSSASYWWTRLMGTVGRLVGNAMGTECNYQLIYVDDLHVVVFGERKFLTLWMMLAAYEALGTPFQYAKFAGGIEVTFVGFQLDYGRCKMGVTAKRGLWLLNFIKEMEEARYTVHMRRFGEFLGRLAFLARVLVWLKAHLAPLYSWAAALAKGTVATAPRMVVLVLKFISRQLADCSFMYSCHRPIRLLGEQFRTDAKCAQGFVVLGGHHLATGRWFSLRLDPEQAPYLFKPDGESSWASAPAELLATTVALVLFNYGEGRERMTVPVYLAAGTDNQSNEALLQKGSSTKFPLALINMQLTHMLMRWGMRLELRWRPRAENDLADKLTNEDFSQVEMRLRLECKWEDFDFSLLRELWEARHEFMDKDTLRKFAKQVASAKFEKTQW</sequence>
<evidence type="ECO:0000313" key="4">
    <source>
        <dbReference type="EMBL" id="CAL4788758.1"/>
    </source>
</evidence>
<proteinExistence type="predicted"/>
<feature type="compositionally biased region" description="Basic and acidic residues" evidence="1">
    <location>
        <begin position="129"/>
        <end position="138"/>
    </location>
</feature>
<keyword evidence="4" id="KW-0808">Transferase</keyword>
<feature type="region of interest" description="Disordered" evidence="1">
    <location>
        <begin position="1199"/>
        <end position="1267"/>
    </location>
</feature>
<gene>
    <name evidence="2" type="ORF">C1SCF055_LOCUS27493</name>
</gene>
<feature type="compositionally biased region" description="Basic residues" evidence="1">
    <location>
        <begin position="972"/>
        <end position="981"/>
    </location>
</feature>
<protein>
    <submittedName>
        <fullName evidence="4">Methyltransferase-like protein 24</fullName>
    </submittedName>
</protein>
<dbReference type="PANTHER" id="PTHR33050:SF7">
    <property type="entry name" value="RIBONUCLEASE H"/>
    <property type="match status" value="1"/>
</dbReference>
<feature type="region of interest" description="Disordered" evidence="1">
    <location>
        <begin position="612"/>
        <end position="645"/>
    </location>
</feature>
<dbReference type="PANTHER" id="PTHR33050">
    <property type="entry name" value="REVERSE TRANSCRIPTASE DOMAIN-CONTAINING PROTEIN"/>
    <property type="match status" value="1"/>
</dbReference>
<dbReference type="InterPro" id="IPR052055">
    <property type="entry name" value="Hepadnavirus_pol/RT"/>
</dbReference>
<feature type="compositionally biased region" description="Low complexity" evidence="1">
    <location>
        <begin position="618"/>
        <end position="630"/>
    </location>
</feature>
<feature type="compositionally biased region" description="Acidic residues" evidence="1">
    <location>
        <begin position="631"/>
        <end position="645"/>
    </location>
</feature>
<organism evidence="2">
    <name type="scientific">Cladocopium goreaui</name>
    <dbReference type="NCBI Taxonomy" id="2562237"/>
    <lineage>
        <taxon>Eukaryota</taxon>
        <taxon>Sar</taxon>
        <taxon>Alveolata</taxon>
        <taxon>Dinophyceae</taxon>
        <taxon>Suessiales</taxon>
        <taxon>Symbiodiniaceae</taxon>
        <taxon>Cladocopium</taxon>
    </lineage>
</organism>
<feature type="compositionally biased region" description="Low complexity" evidence="1">
    <location>
        <begin position="1206"/>
        <end position="1231"/>
    </location>
</feature>
<dbReference type="EMBL" id="CAMXCT030002939">
    <property type="protein sequence ID" value="CAL4788758.1"/>
    <property type="molecule type" value="Genomic_DNA"/>
</dbReference>
<dbReference type="Proteomes" id="UP001152797">
    <property type="component" value="Unassembled WGS sequence"/>
</dbReference>
<reference evidence="2" key="1">
    <citation type="submission" date="2022-10" db="EMBL/GenBank/DDBJ databases">
        <authorList>
            <person name="Chen Y."/>
            <person name="Dougan E. K."/>
            <person name="Chan C."/>
            <person name="Rhodes N."/>
            <person name="Thang M."/>
        </authorList>
    </citation>
    <scope>NUCLEOTIDE SEQUENCE</scope>
</reference>
<name>A0A9P1D214_9DINO</name>
<dbReference type="EMBL" id="CAMXCT010002939">
    <property type="protein sequence ID" value="CAI4001446.1"/>
    <property type="molecule type" value="Genomic_DNA"/>
</dbReference>
<feature type="region of interest" description="Disordered" evidence="1">
    <location>
        <begin position="118"/>
        <end position="138"/>
    </location>
</feature>
<dbReference type="GO" id="GO:0008168">
    <property type="term" value="F:methyltransferase activity"/>
    <property type="evidence" value="ECO:0007669"/>
    <property type="project" value="UniProtKB-KW"/>
</dbReference>
<comment type="caution">
    <text evidence="2">The sequence shown here is derived from an EMBL/GenBank/DDBJ whole genome shotgun (WGS) entry which is preliminary data.</text>
</comment>
<dbReference type="EMBL" id="CAMXCT020002939">
    <property type="protein sequence ID" value="CAL1154821.1"/>
    <property type="molecule type" value="Genomic_DNA"/>
</dbReference>
<evidence type="ECO:0000313" key="5">
    <source>
        <dbReference type="Proteomes" id="UP001152797"/>
    </source>
</evidence>